<feature type="transmembrane region" description="Helical" evidence="2">
    <location>
        <begin position="220"/>
        <end position="242"/>
    </location>
</feature>
<evidence type="ECO:0000256" key="2">
    <source>
        <dbReference type="SAM" id="Phobius"/>
    </source>
</evidence>
<organism evidence="4 5">
    <name type="scientific">Cichlidogyrus casuarinus</name>
    <dbReference type="NCBI Taxonomy" id="1844966"/>
    <lineage>
        <taxon>Eukaryota</taxon>
        <taxon>Metazoa</taxon>
        <taxon>Spiralia</taxon>
        <taxon>Lophotrochozoa</taxon>
        <taxon>Platyhelminthes</taxon>
        <taxon>Monogenea</taxon>
        <taxon>Monopisthocotylea</taxon>
        <taxon>Dactylogyridea</taxon>
        <taxon>Ancyrocephalidae</taxon>
        <taxon>Cichlidogyrus</taxon>
    </lineage>
</organism>
<keyword evidence="2" id="KW-0472">Membrane</keyword>
<dbReference type="PROSITE" id="PS50192">
    <property type="entry name" value="T_SNARE"/>
    <property type="match status" value="1"/>
</dbReference>
<dbReference type="SMART" id="SM00397">
    <property type="entry name" value="t_SNARE"/>
    <property type="match status" value="1"/>
</dbReference>
<dbReference type="InterPro" id="IPR010989">
    <property type="entry name" value="SNARE"/>
</dbReference>
<evidence type="ECO:0000256" key="1">
    <source>
        <dbReference type="ARBA" id="ARBA00009063"/>
    </source>
</evidence>
<dbReference type="SUPFAM" id="SSF47661">
    <property type="entry name" value="t-snare proteins"/>
    <property type="match status" value="1"/>
</dbReference>
<name>A0ABD2PR40_9PLAT</name>
<evidence type="ECO:0000313" key="4">
    <source>
        <dbReference type="EMBL" id="KAL3309950.1"/>
    </source>
</evidence>
<proteinExistence type="inferred from homology"/>
<dbReference type="Proteomes" id="UP001626550">
    <property type="component" value="Unassembled WGS sequence"/>
</dbReference>
<dbReference type="Gene3D" id="1.20.5.110">
    <property type="match status" value="1"/>
</dbReference>
<protein>
    <submittedName>
        <fullName evidence="4">Syntaxin-7</fullName>
    </submittedName>
</protein>
<dbReference type="EMBL" id="JBJKFK010003395">
    <property type="protein sequence ID" value="KAL3309950.1"/>
    <property type="molecule type" value="Genomic_DNA"/>
</dbReference>
<keyword evidence="2" id="KW-0812">Transmembrane</keyword>
<evidence type="ECO:0000259" key="3">
    <source>
        <dbReference type="PROSITE" id="PS50192"/>
    </source>
</evidence>
<dbReference type="AlphaFoldDB" id="A0ABD2PR40"/>
<comment type="caution">
    <text evidence="4">The sequence shown here is derived from an EMBL/GenBank/DDBJ whole genome shotgun (WGS) entry which is preliminary data.</text>
</comment>
<dbReference type="InterPro" id="IPR000727">
    <property type="entry name" value="T_SNARE_dom"/>
</dbReference>
<dbReference type="Pfam" id="PF05739">
    <property type="entry name" value="SNARE"/>
    <property type="match status" value="1"/>
</dbReference>
<dbReference type="InterPro" id="IPR045242">
    <property type="entry name" value="Syntaxin"/>
</dbReference>
<keyword evidence="5" id="KW-1185">Reference proteome</keyword>
<feature type="domain" description="T-SNARE coiled-coil homology" evidence="3">
    <location>
        <begin position="146"/>
        <end position="208"/>
    </location>
</feature>
<evidence type="ECO:0000313" key="5">
    <source>
        <dbReference type="Proteomes" id="UP001626550"/>
    </source>
</evidence>
<accession>A0ABD2PR40</accession>
<comment type="similarity">
    <text evidence="1">Belongs to the syntaxin family.</text>
</comment>
<reference evidence="4 5" key="1">
    <citation type="submission" date="2024-11" db="EMBL/GenBank/DDBJ databases">
        <title>Adaptive evolution of stress response genes in parasites aligns with host niche diversity.</title>
        <authorList>
            <person name="Hahn C."/>
            <person name="Resl P."/>
        </authorList>
    </citation>
    <scope>NUCLEOTIDE SEQUENCE [LARGE SCALE GENOMIC DNA]</scope>
    <source>
        <strain evidence="4">EGGRZ-B1_66</strain>
        <tissue evidence="4">Body</tissue>
    </source>
</reference>
<dbReference type="PANTHER" id="PTHR19957">
    <property type="entry name" value="SYNTAXIN"/>
    <property type="match status" value="1"/>
</dbReference>
<sequence length="252" mass="28684">MASNQNNYEAEFGIIQRNTARVNQLCNELDSMKNVIGQSTYNASTRSLLTSKEKEATKLVKNTMEEINNIPLNAISNQAKMRLEGLQTTFQRSFERLRVILNVIKVRMQEEQSKLAVQASMTRSQGAPDSDQDQLLMAQHEQTQELAISLQEQADMRSLEQDMLELNTIMQKFSTMVHEQGQMVDDIEANIEHTYTHVEAGNEQLITAVRHRNSRRKKCIVCWCILAVALLILCIVLAIKFAPRSSRKSISI</sequence>
<keyword evidence="2" id="KW-1133">Transmembrane helix</keyword>
<dbReference type="PANTHER" id="PTHR19957:SF38">
    <property type="entry name" value="LD27581P"/>
    <property type="match status" value="1"/>
</dbReference>
<gene>
    <name evidence="4" type="primary">STX7_2</name>
    <name evidence="4" type="ORF">Ciccas_011495</name>
</gene>